<accession>A0A9N9IMV0</accession>
<sequence>SSISDDNNYDDNYNDDSSALLKESSSCLKLKAKYTGTNNVNINDDIKITYKVNARSQEMT</sequence>
<reference evidence="1" key="1">
    <citation type="submission" date="2021-06" db="EMBL/GenBank/DDBJ databases">
        <authorList>
            <person name="Kallberg Y."/>
            <person name="Tangrot J."/>
            <person name="Rosling A."/>
        </authorList>
    </citation>
    <scope>NUCLEOTIDE SEQUENCE</scope>
    <source>
        <strain evidence="1">IN212</strain>
    </source>
</reference>
<evidence type="ECO:0000313" key="1">
    <source>
        <dbReference type="EMBL" id="CAG8743940.1"/>
    </source>
</evidence>
<name>A0A9N9IMV0_9GLOM</name>
<keyword evidence="2" id="KW-1185">Reference proteome</keyword>
<dbReference type="EMBL" id="CAJVPZ010033275">
    <property type="protein sequence ID" value="CAG8743940.1"/>
    <property type="molecule type" value="Genomic_DNA"/>
</dbReference>
<organism evidence="1 2">
    <name type="scientific">Racocetra fulgida</name>
    <dbReference type="NCBI Taxonomy" id="60492"/>
    <lineage>
        <taxon>Eukaryota</taxon>
        <taxon>Fungi</taxon>
        <taxon>Fungi incertae sedis</taxon>
        <taxon>Mucoromycota</taxon>
        <taxon>Glomeromycotina</taxon>
        <taxon>Glomeromycetes</taxon>
        <taxon>Diversisporales</taxon>
        <taxon>Gigasporaceae</taxon>
        <taxon>Racocetra</taxon>
    </lineage>
</organism>
<proteinExistence type="predicted"/>
<evidence type="ECO:0000313" key="2">
    <source>
        <dbReference type="Proteomes" id="UP000789396"/>
    </source>
</evidence>
<feature type="non-terminal residue" evidence="1">
    <location>
        <position position="60"/>
    </location>
</feature>
<feature type="non-terminal residue" evidence="1">
    <location>
        <position position="1"/>
    </location>
</feature>
<dbReference type="AlphaFoldDB" id="A0A9N9IMV0"/>
<gene>
    <name evidence="1" type="ORF">RFULGI_LOCUS13090</name>
</gene>
<protein>
    <submittedName>
        <fullName evidence="1">5980_t:CDS:1</fullName>
    </submittedName>
</protein>
<dbReference type="Proteomes" id="UP000789396">
    <property type="component" value="Unassembled WGS sequence"/>
</dbReference>
<comment type="caution">
    <text evidence="1">The sequence shown here is derived from an EMBL/GenBank/DDBJ whole genome shotgun (WGS) entry which is preliminary data.</text>
</comment>